<sequence>MDNPPGLDPAYAAVYELIDQWGDTMPPDPAHRNAMIWRAVSAALETERATTAPLRRRLAAAVFTAEHWRSHAVTWPHPSRTAAHPLNMVLAALSGETDPNQLGIDPRSHTDLILALHAVDVAQGRENAD</sequence>
<reference evidence="1 2" key="1">
    <citation type="submission" date="2019-02" db="EMBL/GenBank/DDBJ databases">
        <authorList>
            <person name="Khodamoradi S."/>
            <person name="Hahnke R.L."/>
            <person name="Kaempfer P."/>
            <person name="Schumann P."/>
            <person name="Rohde M."/>
            <person name="Steinert M."/>
            <person name="Luzhetskyy A."/>
            <person name="Wink J."/>
            <person name="Ruckert C."/>
        </authorList>
    </citation>
    <scope>NUCLEOTIDE SEQUENCE [LARGE SCALE GENOMIC DNA]</scope>
    <source>
        <strain evidence="1 2">M2</strain>
    </source>
</reference>
<dbReference type="EMBL" id="CP036455">
    <property type="protein sequence ID" value="QBI53452.1"/>
    <property type="molecule type" value="Genomic_DNA"/>
</dbReference>
<organism evidence="1 2">
    <name type="scientific">Streptomonospora litoralis</name>
    <dbReference type="NCBI Taxonomy" id="2498135"/>
    <lineage>
        <taxon>Bacteria</taxon>
        <taxon>Bacillati</taxon>
        <taxon>Actinomycetota</taxon>
        <taxon>Actinomycetes</taxon>
        <taxon>Streptosporangiales</taxon>
        <taxon>Nocardiopsidaceae</taxon>
        <taxon>Streptomonospora</taxon>
    </lineage>
</organism>
<keyword evidence="2" id="KW-1185">Reference proteome</keyword>
<protein>
    <submittedName>
        <fullName evidence="1">Uncharacterized protein</fullName>
    </submittedName>
</protein>
<gene>
    <name evidence="1" type="ORF">EKD16_08290</name>
</gene>
<proteinExistence type="predicted"/>
<dbReference type="RefSeq" id="WP_131097819.1">
    <property type="nucleotide sequence ID" value="NZ_CP036455.1"/>
</dbReference>
<accession>A0A4V0ZJH0</accession>
<dbReference type="Proteomes" id="UP000292235">
    <property type="component" value="Chromosome"/>
</dbReference>
<evidence type="ECO:0000313" key="1">
    <source>
        <dbReference type="EMBL" id="QBI53452.1"/>
    </source>
</evidence>
<evidence type="ECO:0000313" key="2">
    <source>
        <dbReference type="Proteomes" id="UP000292235"/>
    </source>
</evidence>
<dbReference type="AlphaFoldDB" id="A0A4V0ZJH0"/>
<dbReference type="KEGG" id="strr:EKD16_08290"/>
<name>A0A4V0ZJH0_9ACTN</name>
<dbReference type="OrthoDB" id="4330546at2"/>